<gene>
    <name evidence="3" type="ORF">CLMAG_47100</name>
</gene>
<keyword evidence="2" id="KW-0472">Membrane</keyword>
<feature type="region of interest" description="Disordered" evidence="1">
    <location>
        <begin position="208"/>
        <end position="256"/>
    </location>
</feature>
<feature type="transmembrane region" description="Helical" evidence="2">
    <location>
        <begin position="12"/>
        <end position="32"/>
    </location>
</feature>
<organism evidence="3 4">
    <name type="scientific">Clostridium magnum DSM 2767</name>
    <dbReference type="NCBI Taxonomy" id="1121326"/>
    <lineage>
        <taxon>Bacteria</taxon>
        <taxon>Bacillati</taxon>
        <taxon>Bacillota</taxon>
        <taxon>Clostridia</taxon>
        <taxon>Eubacteriales</taxon>
        <taxon>Clostridiaceae</taxon>
        <taxon>Clostridium</taxon>
    </lineage>
</organism>
<keyword evidence="2" id="KW-1133">Transmembrane helix</keyword>
<keyword evidence="4" id="KW-1185">Reference proteome</keyword>
<accession>A0A161YHH1</accession>
<dbReference type="OrthoDB" id="1921833at2"/>
<dbReference type="EMBL" id="LWAE01000007">
    <property type="protein sequence ID" value="KZL89712.1"/>
    <property type="molecule type" value="Genomic_DNA"/>
</dbReference>
<feature type="compositionally biased region" description="Basic and acidic residues" evidence="1">
    <location>
        <begin position="230"/>
        <end position="243"/>
    </location>
</feature>
<protein>
    <recommendedName>
        <fullName evidence="5">DUF2140 domain-containing protein</fullName>
    </recommendedName>
</protein>
<evidence type="ECO:0000256" key="1">
    <source>
        <dbReference type="SAM" id="MobiDB-lite"/>
    </source>
</evidence>
<evidence type="ECO:0008006" key="5">
    <source>
        <dbReference type="Google" id="ProtNLM"/>
    </source>
</evidence>
<evidence type="ECO:0000256" key="2">
    <source>
        <dbReference type="SAM" id="Phobius"/>
    </source>
</evidence>
<comment type="caution">
    <text evidence="3">The sequence shown here is derived from an EMBL/GenBank/DDBJ whole genome shotgun (WGS) entry which is preliminary data.</text>
</comment>
<dbReference type="Proteomes" id="UP000076603">
    <property type="component" value="Unassembled WGS sequence"/>
</dbReference>
<keyword evidence="2" id="KW-0812">Transmembrane</keyword>
<dbReference type="AlphaFoldDB" id="A0A161YHH1"/>
<dbReference type="STRING" id="1121326.CLMAG_47100"/>
<evidence type="ECO:0000313" key="3">
    <source>
        <dbReference type="EMBL" id="KZL89712.1"/>
    </source>
</evidence>
<sequence>MTKLKNKKKISIFLSVALILIVLLGVFFTSLFSNSSYVQSDIKISSELIDKIREAQKQGATLQLNNEELNQVKNMYFKGQMTSGSITVKGIYPHILNNGLKLYIPISYKGYNLLVSSEGNLTLDNNNIQYKSSYFKVGTIRIPNSLVLNKLKNYLKKGVSINSENIVLDKSMISLQIKSLQIKDEKLLLGVEKSSTTIEEQLKALENKTKSSLQGGSKSLSTTDTEENSIIEKSDEPSKKESADNSSSQPAKNTEEMNQAFDRISSGLNAAMSSVSTSGQKAVISEMISVINSMKGNPSMDTYSAASGARDIYKNLSPSEKAELKSAVFSNINGNDINIVSQMLGK</sequence>
<dbReference type="RefSeq" id="WP_066627837.1">
    <property type="nucleotide sequence ID" value="NZ_FQXL01000006.1"/>
</dbReference>
<feature type="compositionally biased region" description="Low complexity" evidence="1">
    <location>
        <begin position="210"/>
        <end position="223"/>
    </location>
</feature>
<reference evidence="3 4" key="1">
    <citation type="submission" date="2016-04" db="EMBL/GenBank/DDBJ databases">
        <title>Genome sequence of Clostridium magnum DSM 2767.</title>
        <authorList>
            <person name="Poehlein A."/>
            <person name="Uhlig R."/>
            <person name="Fischer R."/>
            <person name="Bahl H."/>
            <person name="Daniel R."/>
        </authorList>
    </citation>
    <scope>NUCLEOTIDE SEQUENCE [LARGE SCALE GENOMIC DNA]</scope>
    <source>
        <strain evidence="3 4">DSM 2767</strain>
    </source>
</reference>
<proteinExistence type="predicted"/>
<dbReference type="PATRIC" id="fig|1121326.3.peg.4772"/>
<evidence type="ECO:0000313" key="4">
    <source>
        <dbReference type="Proteomes" id="UP000076603"/>
    </source>
</evidence>
<name>A0A161YHH1_9CLOT</name>